<evidence type="ECO:0000313" key="1">
    <source>
        <dbReference type="Proteomes" id="UP000887574"/>
    </source>
</evidence>
<dbReference type="AlphaFoldDB" id="A0A915CT78"/>
<dbReference type="SUPFAM" id="SSF48097">
    <property type="entry name" value="Regulator of G-protein signaling, RGS"/>
    <property type="match status" value="1"/>
</dbReference>
<proteinExistence type="predicted"/>
<dbReference type="InterPro" id="IPR044926">
    <property type="entry name" value="RGS_subdomain_2"/>
</dbReference>
<name>A0A915CT78_9BILA</name>
<evidence type="ECO:0000313" key="2">
    <source>
        <dbReference type="WBParaSite" id="jg11980"/>
    </source>
</evidence>
<dbReference type="WBParaSite" id="jg11980">
    <property type="protein sequence ID" value="jg11980"/>
    <property type="gene ID" value="jg11980"/>
</dbReference>
<sequence length="147" mass="16568">MLTSSRSISLLPPTLQNQKQQLWIRSLDSVLHNRTAFEAFHKWLSSNQVEQHGRHHPLDALECYLAILAYHKCVAEQDPKSKQMALALHRRFISPKSGTCWFVPMEVRQAVSQSLHSCGGEGWKTMCLTSVYPTSGPLLTVEQPADA</sequence>
<accession>A0A915CT78</accession>
<organism evidence="1 2">
    <name type="scientific">Ditylenchus dipsaci</name>
    <dbReference type="NCBI Taxonomy" id="166011"/>
    <lineage>
        <taxon>Eukaryota</taxon>
        <taxon>Metazoa</taxon>
        <taxon>Ecdysozoa</taxon>
        <taxon>Nematoda</taxon>
        <taxon>Chromadorea</taxon>
        <taxon>Rhabditida</taxon>
        <taxon>Tylenchina</taxon>
        <taxon>Tylenchomorpha</taxon>
        <taxon>Sphaerularioidea</taxon>
        <taxon>Anguinidae</taxon>
        <taxon>Anguininae</taxon>
        <taxon>Ditylenchus</taxon>
    </lineage>
</organism>
<protein>
    <submittedName>
        <fullName evidence="2">Uncharacterized protein</fullName>
    </submittedName>
</protein>
<dbReference type="Gene3D" id="1.10.167.10">
    <property type="entry name" value="Regulator of G-protein Signalling 4, domain 2"/>
    <property type="match status" value="1"/>
</dbReference>
<dbReference type="InterPro" id="IPR036305">
    <property type="entry name" value="RGS_sf"/>
</dbReference>
<keyword evidence="1" id="KW-1185">Reference proteome</keyword>
<dbReference type="Proteomes" id="UP000887574">
    <property type="component" value="Unplaced"/>
</dbReference>
<reference evidence="2" key="1">
    <citation type="submission" date="2022-11" db="UniProtKB">
        <authorList>
            <consortium name="WormBaseParasite"/>
        </authorList>
    </citation>
    <scope>IDENTIFICATION</scope>
</reference>